<feature type="domain" description="N-acetyltransferase" evidence="1">
    <location>
        <begin position="122"/>
        <end position="252"/>
    </location>
</feature>
<evidence type="ECO:0000313" key="3">
    <source>
        <dbReference type="Proteomes" id="UP000565576"/>
    </source>
</evidence>
<dbReference type="EMBL" id="JACHBG010000001">
    <property type="protein sequence ID" value="MBB6483611.1"/>
    <property type="molecule type" value="Genomic_DNA"/>
</dbReference>
<dbReference type="GO" id="GO:0016747">
    <property type="term" value="F:acyltransferase activity, transferring groups other than amino-acyl groups"/>
    <property type="evidence" value="ECO:0007669"/>
    <property type="project" value="InterPro"/>
</dbReference>
<dbReference type="Pfam" id="PF12746">
    <property type="entry name" value="GNAT_acetyltran"/>
    <property type="match status" value="1"/>
</dbReference>
<dbReference type="InterPro" id="IPR016181">
    <property type="entry name" value="Acyl_CoA_acyltransferase"/>
</dbReference>
<organism evidence="2 3">
    <name type="scientific">Rhizobium lusitanum</name>
    <dbReference type="NCBI Taxonomy" id="293958"/>
    <lineage>
        <taxon>Bacteria</taxon>
        <taxon>Pseudomonadati</taxon>
        <taxon>Pseudomonadota</taxon>
        <taxon>Alphaproteobacteria</taxon>
        <taxon>Hyphomicrobiales</taxon>
        <taxon>Rhizobiaceae</taxon>
        <taxon>Rhizobium/Agrobacterium group</taxon>
        <taxon>Rhizobium</taxon>
    </lineage>
</organism>
<dbReference type="AlphaFoldDB" id="A0A7X0IMA3"/>
<sequence>MSDTSRLNHQRDLFSATVTAFWRKHFQTGTILHRDDQFSLAVSPDLDDDNRAMVLHRPEAAVQAAVTTAVADRLGLHEKADLSEAEFRRELENAEIILNGADAVFYYLEPAKQSLLQETSPNQVRQLTELDRAIFEEFQAAASDEDLDAAYVELDHWLVFGAFEGPHLVCAASMYPWNDAPIADVGVLTLTAFRGKGHARNVMRAISRQAYAQGYEPQYRCQLDNHASMALATAIGLTEFGKWEVVATDSPN</sequence>
<dbReference type="RefSeq" id="WP_184702072.1">
    <property type="nucleotide sequence ID" value="NZ_JACHBG010000001.1"/>
</dbReference>
<dbReference type="InterPro" id="IPR000182">
    <property type="entry name" value="GNAT_dom"/>
</dbReference>
<reference evidence="2 3" key="1">
    <citation type="submission" date="2020-08" db="EMBL/GenBank/DDBJ databases">
        <title>Genomic Encyclopedia of Type Strains, Phase IV (KMG-V): Genome sequencing to study the core and pangenomes of soil and plant-associated prokaryotes.</title>
        <authorList>
            <person name="Whitman W."/>
        </authorList>
    </citation>
    <scope>NUCLEOTIDE SEQUENCE [LARGE SCALE GENOMIC DNA]</scope>
    <source>
        <strain evidence="2 3">SEMIA 4060</strain>
    </source>
</reference>
<accession>A0A7X0IMA3</accession>
<keyword evidence="2" id="KW-0808">Transferase</keyword>
<comment type="caution">
    <text evidence="2">The sequence shown here is derived from an EMBL/GenBank/DDBJ whole genome shotgun (WGS) entry which is preliminary data.</text>
</comment>
<evidence type="ECO:0000259" key="1">
    <source>
        <dbReference type="PROSITE" id="PS51186"/>
    </source>
</evidence>
<dbReference type="Gene3D" id="3.40.630.30">
    <property type="match status" value="1"/>
</dbReference>
<name>A0A7X0IMA3_9HYPH</name>
<dbReference type="CDD" id="cd04301">
    <property type="entry name" value="NAT_SF"/>
    <property type="match status" value="1"/>
</dbReference>
<dbReference type="Proteomes" id="UP000565576">
    <property type="component" value="Unassembled WGS sequence"/>
</dbReference>
<gene>
    <name evidence="2" type="ORF">GGD46_000854</name>
</gene>
<proteinExistence type="predicted"/>
<dbReference type="InterPro" id="IPR027365">
    <property type="entry name" value="GNAT_acetyltra_YdfB-like"/>
</dbReference>
<dbReference type="SUPFAM" id="SSF55729">
    <property type="entry name" value="Acyl-CoA N-acyltransferases (Nat)"/>
    <property type="match status" value="1"/>
</dbReference>
<evidence type="ECO:0000313" key="2">
    <source>
        <dbReference type="EMBL" id="MBB6483611.1"/>
    </source>
</evidence>
<protein>
    <submittedName>
        <fullName evidence="2">GNAT superfamily N-acetyltransferase</fullName>
    </submittedName>
</protein>
<dbReference type="PROSITE" id="PS51186">
    <property type="entry name" value="GNAT"/>
    <property type="match status" value="1"/>
</dbReference>